<dbReference type="SUPFAM" id="SSF161098">
    <property type="entry name" value="MetI-like"/>
    <property type="match status" value="1"/>
</dbReference>
<feature type="transmembrane region" description="Helical" evidence="7">
    <location>
        <begin position="147"/>
        <end position="170"/>
    </location>
</feature>
<organism evidence="9 10">
    <name type="scientific">Bifidobacterium felsineum</name>
    <dbReference type="NCBI Taxonomy" id="2045440"/>
    <lineage>
        <taxon>Bacteria</taxon>
        <taxon>Bacillati</taxon>
        <taxon>Actinomycetota</taxon>
        <taxon>Actinomycetes</taxon>
        <taxon>Bifidobacteriales</taxon>
        <taxon>Bifidobacteriaceae</taxon>
        <taxon>Bifidobacterium</taxon>
    </lineage>
</organism>
<evidence type="ECO:0000256" key="5">
    <source>
        <dbReference type="ARBA" id="ARBA00022989"/>
    </source>
</evidence>
<dbReference type="PROSITE" id="PS50928">
    <property type="entry name" value="ABC_TM1"/>
    <property type="match status" value="1"/>
</dbReference>
<feature type="transmembrane region" description="Helical" evidence="7">
    <location>
        <begin position="82"/>
        <end position="103"/>
    </location>
</feature>
<keyword evidence="2 7" id="KW-0813">Transport</keyword>
<evidence type="ECO:0000256" key="7">
    <source>
        <dbReference type="RuleBase" id="RU363032"/>
    </source>
</evidence>
<comment type="similarity">
    <text evidence="7">Belongs to the binding-protein-dependent transport system permease family.</text>
</comment>
<dbReference type="InterPro" id="IPR050901">
    <property type="entry name" value="BP-dep_ABC_trans_perm"/>
</dbReference>
<feature type="transmembrane region" description="Helical" evidence="7">
    <location>
        <begin position="12"/>
        <end position="36"/>
    </location>
</feature>
<dbReference type="PANTHER" id="PTHR32243:SF18">
    <property type="entry name" value="INNER MEMBRANE ABC TRANSPORTER PERMEASE PROTEIN YCJP"/>
    <property type="match status" value="1"/>
</dbReference>
<evidence type="ECO:0000313" key="10">
    <source>
        <dbReference type="Proteomes" id="UP000229239"/>
    </source>
</evidence>
<keyword evidence="3" id="KW-1003">Cell membrane</keyword>
<protein>
    <submittedName>
        <fullName evidence="9">Sugar ABC transporter permease</fullName>
    </submittedName>
</protein>
<evidence type="ECO:0000256" key="3">
    <source>
        <dbReference type="ARBA" id="ARBA00022475"/>
    </source>
</evidence>
<dbReference type="Pfam" id="PF00528">
    <property type="entry name" value="BPD_transp_1"/>
    <property type="match status" value="1"/>
</dbReference>
<sequence length="284" mass="31572">MFHEKFGRNRSDNLWIIIMYVLAVVFLLLFIFPYLYMLFSSFKPSQDVISVHPTFFPKTWSIENYVKVFQTSDIGMYFGNSFIAALVSTLICLLLGSLASYAISRTAVSRFSNFLLILVLCLKMIPMSSIVVPIYSLVQQFGFYDYLPVLCIVYAGVNMPFVLWMMISFFKDVPVDLDEAAAVDGAGPFTAFIKVILPVVVPSLISTGIFTFLLAWNDFLVALLLTSSEAKTVPVALSEFLTSYSLDLGPMTGAAVLFSLPVIVISFFLQRYLVSGMLAGSVKG</sequence>
<dbReference type="GO" id="GO:0005886">
    <property type="term" value="C:plasma membrane"/>
    <property type="evidence" value="ECO:0007669"/>
    <property type="project" value="UniProtKB-SubCell"/>
</dbReference>
<keyword evidence="10" id="KW-1185">Reference proteome</keyword>
<comment type="caution">
    <text evidence="9">The sequence shown here is derived from an EMBL/GenBank/DDBJ whole genome shotgun (WGS) entry which is preliminary data.</text>
</comment>
<keyword evidence="5 7" id="KW-1133">Transmembrane helix</keyword>
<evidence type="ECO:0000256" key="1">
    <source>
        <dbReference type="ARBA" id="ARBA00004651"/>
    </source>
</evidence>
<dbReference type="Gene3D" id="1.10.3720.10">
    <property type="entry name" value="MetI-like"/>
    <property type="match status" value="1"/>
</dbReference>
<comment type="subcellular location">
    <subcellularLocation>
        <location evidence="1 7">Cell membrane</location>
        <topology evidence="1 7">Multi-pass membrane protein</topology>
    </subcellularLocation>
</comment>
<accession>A0A2M9HI36</accession>
<dbReference type="InterPro" id="IPR035906">
    <property type="entry name" value="MetI-like_sf"/>
</dbReference>
<evidence type="ECO:0000256" key="6">
    <source>
        <dbReference type="ARBA" id="ARBA00023136"/>
    </source>
</evidence>
<keyword evidence="6 7" id="KW-0472">Membrane</keyword>
<feature type="transmembrane region" description="Helical" evidence="7">
    <location>
        <begin position="248"/>
        <end position="269"/>
    </location>
</feature>
<evidence type="ECO:0000256" key="4">
    <source>
        <dbReference type="ARBA" id="ARBA00022692"/>
    </source>
</evidence>
<evidence type="ECO:0000259" key="8">
    <source>
        <dbReference type="PROSITE" id="PS50928"/>
    </source>
</evidence>
<dbReference type="OrthoDB" id="3521657at2"/>
<feature type="transmembrane region" description="Helical" evidence="7">
    <location>
        <begin position="191"/>
        <end position="216"/>
    </location>
</feature>
<dbReference type="Proteomes" id="UP000229239">
    <property type="component" value="Unassembled WGS sequence"/>
</dbReference>
<dbReference type="PANTHER" id="PTHR32243">
    <property type="entry name" value="MALTOSE TRANSPORT SYSTEM PERMEASE-RELATED"/>
    <property type="match status" value="1"/>
</dbReference>
<gene>
    <name evidence="9" type="ORF">CSQ86_09095</name>
</gene>
<reference evidence="10" key="1">
    <citation type="submission" date="2017-10" db="EMBL/GenBank/DDBJ databases">
        <title>Draft genome sequences of strains TRE 1, TRE 9, TRE H and TRI 7, isolated from tamarins, belonging to four potential novel Bifidobacterium species.</title>
        <authorList>
            <person name="Mattarelli P."/>
            <person name="Modesto M."/>
            <person name="Puglisi E."/>
            <person name="Morelli L."/>
            <person name="Bonetti A."/>
            <person name="Spezio C."/>
            <person name="Sandri C."/>
        </authorList>
    </citation>
    <scope>NUCLEOTIDE SEQUENCE [LARGE SCALE GENOMIC DNA]</scope>
    <source>
        <strain evidence="10">TREH</strain>
    </source>
</reference>
<dbReference type="RefSeq" id="WP_100494827.1">
    <property type="nucleotide sequence ID" value="NZ_JAFEJV010000015.1"/>
</dbReference>
<dbReference type="AlphaFoldDB" id="A0A2M9HI36"/>
<dbReference type="GO" id="GO:0055085">
    <property type="term" value="P:transmembrane transport"/>
    <property type="evidence" value="ECO:0007669"/>
    <property type="project" value="InterPro"/>
</dbReference>
<feature type="domain" description="ABC transmembrane type-1" evidence="8">
    <location>
        <begin position="78"/>
        <end position="269"/>
    </location>
</feature>
<keyword evidence="4 7" id="KW-0812">Transmembrane</keyword>
<name>A0A2M9HI36_9BIFI</name>
<evidence type="ECO:0000256" key="2">
    <source>
        <dbReference type="ARBA" id="ARBA00022448"/>
    </source>
</evidence>
<dbReference type="InterPro" id="IPR000515">
    <property type="entry name" value="MetI-like"/>
</dbReference>
<dbReference type="CDD" id="cd06261">
    <property type="entry name" value="TM_PBP2"/>
    <property type="match status" value="1"/>
</dbReference>
<dbReference type="EMBL" id="PEBJ01000006">
    <property type="protein sequence ID" value="PJM76476.1"/>
    <property type="molecule type" value="Genomic_DNA"/>
</dbReference>
<proteinExistence type="inferred from homology"/>
<evidence type="ECO:0000313" key="9">
    <source>
        <dbReference type="EMBL" id="PJM76476.1"/>
    </source>
</evidence>
<feature type="transmembrane region" description="Helical" evidence="7">
    <location>
        <begin position="115"/>
        <end position="135"/>
    </location>
</feature>